<dbReference type="InterPro" id="IPR002919">
    <property type="entry name" value="TIL_dom"/>
</dbReference>
<feature type="domain" description="TIL" evidence="2">
    <location>
        <begin position="43"/>
        <end position="98"/>
    </location>
</feature>
<name>A0A6E8VB44_ANOCL</name>
<evidence type="ECO:0000313" key="3">
    <source>
        <dbReference type="EnsemblMetazoa" id="ACON002445-PA"/>
    </source>
</evidence>
<sequence length="108" mass="11922">MKSEITVLLLLLLLLLFTLCPFALAKRSFSLLSSDPCLEKRTCGKNEEFVCCGPCVEPTCSKPEPDADCTNVCVAGCFCKKNYVRRAIGGSCIWAKKCPKRIQTTKKP</sequence>
<feature type="chain" id="PRO_5026298942" evidence="1">
    <location>
        <begin position="26"/>
        <end position="108"/>
    </location>
</feature>
<proteinExistence type="predicted"/>
<dbReference type="VEuPathDB" id="VectorBase:ACMO_006944"/>
<evidence type="ECO:0000256" key="1">
    <source>
        <dbReference type="SAM" id="SignalP"/>
    </source>
</evidence>
<evidence type="ECO:0000259" key="2">
    <source>
        <dbReference type="Pfam" id="PF01826"/>
    </source>
</evidence>
<dbReference type="VEuPathDB" id="VectorBase:ACON002445"/>
<dbReference type="InterPro" id="IPR036084">
    <property type="entry name" value="Ser_inhib-like_sf"/>
</dbReference>
<dbReference type="Pfam" id="PF01826">
    <property type="entry name" value="TIL"/>
    <property type="match status" value="1"/>
</dbReference>
<dbReference type="AlphaFoldDB" id="A0A6E8VB44"/>
<feature type="signal peptide" evidence="1">
    <location>
        <begin position="1"/>
        <end position="25"/>
    </location>
</feature>
<accession>A0A6E8VB44</accession>
<dbReference type="EnsemblMetazoa" id="ACON002445-RA">
    <property type="protein sequence ID" value="ACON002445-PA"/>
    <property type="gene ID" value="ACON002445"/>
</dbReference>
<dbReference type="KEGG" id="acoz:120950035"/>
<keyword evidence="1" id="KW-0732">Signal</keyword>
<evidence type="ECO:0000313" key="4">
    <source>
        <dbReference type="Proteomes" id="UP001105220"/>
    </source>
</evidence>
<dbReference type="RefSeq" id="XP_040223701.2">
    <property type="nucleotide sequence ID" value="XM_040367767.2"/>
</dbReference>
<dbReference type="Proteomes" id="UP001105220">
    <property type="component" value="Unplaced"/>
</dbReference>
<keyword evidence="4" id="KW-1185">Reference proteome</keyword>
<dbReference type="Gene3D" id="2.10.25.10">
    <property type="entry name" value="Laminin"/>
    <property type="match status" value="1"/>
</dbReference>
<reference evidence="3" key="2">
    <citation type="submission" date="2020-05" db="UniProtKB">
        <authorList>
            <consortium name="EnsemblMetazoa"/>
        </authorList>
    </citation>
    <scope>IDENTIFICATION</scope>
    <source>
        <strain evidence="3">Ngousso</strain>
    </source>
</reference>
<reference key="1">
    <citation type="journal article" date="2019" name="Genes (Basel)">
        <title>A High-Quality De novo Genome Assembly from a Single Mosquito Using PacBio Sequencing.</title>
        <authorList>
            <person name="Kingan S.B."/>
            <person name="Heaton H."/>
            <person name="Cudini J."/>
            <person name="Lambert C.C."/>
            <person name="Baybayan P."/>
            <person name="Galvin B.D."/>
            <person name="Durbin R."/>
            <person name="Korlach J."/>
            <person name="Lawniczak M.K.N."/>
        </authorList>
    </citation>
    <scope>NUCLEOTIDE SEQUENCE [LARGE SCALE GENOMIC DNA]</scope>
    <source>
        <strain>Mali-NIH</strain>
    </source>
</reference>
<dbReference type="SUPFAM" id="SSF57567">
    <property type="entry name" value="Serine protease inhibitors"/>
    <property type="match status" value="1"/>
</dbReference>
<dbReference type="CDD" id="cd19941">
    <property type="entry name" value="TIL"/>
    <property type="match status" value="1"/>
</dbReference>
<dbReference type="GeneID" id="120950035"/>
<organism evidence="3 4">
    <name type="scientific">Anopheles coluzzii</name>
    <name type="common">African malaria mosquito</name>
    <dbReference type="NCBI Taxonomy" id="1518534"/>
    <lineage>
        <taxon>Eukaryota</taxon>
        <taxon>Metazoa</taxon>
        <taxon>Ecdysozoa</taxon>
        <taxon>Arthropoda</taxon>
        <taxon>Hexapoda</taxon>
        <taxon>Insecta</taxon>
        <taxon>Pterygota</taxon>
        <taxon>Neoptera</taxon>
        <taxon>Endopterygota</taxon>
        <taxon>Diptera</taxon>
        <taxon>Nematocera</taxon>
        <taxon>Culicoidea</taxon>
        <taxon>Culicidae</taxon>
        <taxon>Anophelinae</taxon>
        <taxon>Anopheles</taxon>
    </lineage>
</organism>
<protein>
    <submittedName>
        <fullName evidence="3">TIL domain-containing protein</fullName>
    </submittedName>
</protein>
<dbReference type="VEuPathDB" id="VectorBase:ACON2_030519"/>